<dbReference type="STRING" id="765440.A0A0C3FMX7"/>
<accession>A0A0C3FMX7</accession>
<feature type="region of interest" description="Disordered" evidence="6">
    <location>
        <begin position="251"/>
        <end position="270"/>
    </location>
</feature>
<dbReference type="InterPro" id="IPR016069">
    <property type="entry name" value="Translin_C"/>
</dbReference>
<keyword evidence="5" id="KW-0539">Nucleus</keyword>
<dbReference type="InterPro" id="IPR016068">
    <property type="entry name" value="Translin_N"/>
</dbReference>
<dbReference type="GO" id="GO:0005634">
    <property type="term" value="C:nucleus"/>
    <property type="evidence" value="ECO:0007669"/>
    <property type="project" value="UniProtKB-SubCell"/>
</dbReference>
<dbReference type="Proteomes" id="UP000054166">
    <property type="component" value="Unassembled WGS sequence"/>
</dbReference>
<dbReference type="FunCoup" id="A0A0C3FMX7">
    <property type="interactions" value="483"/>
</dbReference>
<dbReference type="AlphaFoldDB" id="A0A0C3FMX7"/>
<keyword evidence="4" id="KW-0963">Cytoplasm</keyword>
<dbReference type="CDD" id="cd14820">
    <property type="entry name" value="TRAX"/>
    <property type="match status" value="1"/>
</dbReference>
<evidence type="ECO:0000256" key="5">
    <source>
        <dbReference type="ARBA" id="ARBA00023242"/>
    </source>
</evidence>
<dbReference type="PANTHER" id="PTHR10741">
    <property type="entry name" value="TRANSLIN AND TRANSLIN ASSOCIATED PROTEIN X"/>
    <property type="match status" value="1"/>
</dbReference>
<dbReference type="InterPro" id="IPR036081">
    <property type="entry name" value="Translin_sf"/>
</dbReference>
<evidence type="ECO:0008006" key="9">
    <source>
        <dbReference type="Google" id="ProtNLM"/>
    </source>
</evidence>
<dbReference type="InterPro" id="IPR002848">
    <property type="entry name" value="Translin_fam"/>
</dbReference>
<dbReference type="Gene3D" id="1.20.58.200">
    <property type="entry name" value="Translin, domain 2"/>
    <property type="match status" value="1"/>
</dbReference>
<dbReference type="Gene3D" id="1.20.58.190">
    <property type="entry name" value="Translin, domain 1"/>
    <property type="match status" value="1"/>
</dbReference>
<dbReference type="HOGENOM" id="CLU_067225_2_0_1"/>
<evidence type="ECO:0000313" key="7">
    <source>
        <dbReference type="EMBL" id="KIM85520.1"/>
    </source>
</evidence>
<reference evidence="8" key="2">
    <citation type="submission" date="2015-01" db="EMBL/GenBank/DDBJ databases">
        <title>Evolutionary Origins and Diversification of the Mycorrhizal Mutualists.</title>
        <authorList>
            <consortium name="DOE Joint Genome Institute"/>
            <consortium name="Mycorrhizal Genomics Consortium"/>
            <person name="Kohler A."/>
            <person name="Kuo A."/>
            <person name="Nagy L.G."/>
            <person name="Floudas D."/>
            <person name="Copeland A."/>
            <person name="Barry K.W."/>
            <person name="Cichocki N."/>
            <person name="Veneault-Fourrey C."/>
            <person name="LaButti K."/>
            <person name="Lindquist E.A."/>
            <person name="Lipzen A."/>
            <person name="Lundell T."/>
            <person name="Morin E."/>
            <person name="Murat C."/>
            <person name="Riley R."/>
            <person name="Ohm R."/>
            <person name="Sun H."/>
            <person name="Tunlid A."/>
            <person name="Henrissat B."/>
            <person name="Grigoriev I.V."/>
            <person name="Hibbett D.S."/>
            <person name="Martin F."/>
        </authorList>
    </citation>
    <scope>NUCLEOTIDE SEQUENCE [LARGE SCALE GENOMIC DNA]</scope>
    <source>
        <strain evidence="8">F 1598</strain>
    </source>
</reference>
<gene>
    <name evidence="7" type="ORF">PILCRDRAFT_817548</name>
</gene>
<reference evidence="7 8" key="1">
    <citation type="submission" date="2014-04" db="EMBL/GenBank/DDBJ databases">
        <authorList>
            <consortium name="DOE Joint Genome Institute"/>
            <person name="Kuo A."/>
            <person name="Tarkka M."/>
            <person name="Buscot F."/>
            <person name="Kohler A."/>
            <person name="Nagy L.G."/>
            <person name="Floudas D."/>
            <person name="Copeland A."/>
            <person name="Barry K.W."/>
            <person name="Cichocki N."/>
            <person name="Veneault-Fourrey C."/>
            <person name="LaButti K."/>
            <person name="Lindquist E.A."/>
            <person name="Lipzen A."/>
            <person name="Lundell T."/>
            <person name="Morin E."/>
            <person name="Murat C."/>
            <person name="Sun H."/>
            <person name="Tunlid A."/>
            <person name="Henrissat B."/>
            <person name="Grigoriev I.V."/>
            <person name="Hibbett D.S."/>
            <person name="Martin F."/>
            <person name="Nordberg H.P."/>
            <person name="Cantor M.N."/>
            <person name="Hua S.X."/>
        </authorList>
    </citation>
    <scope>NUCLEOTIDE SEQUENCE [LARGE SCALE GENOMIC DNA]</scope>
    <source>
        <strain evidence="7 8">F 1598</strain>
    </source>
</reference>
<evidence type="ECO:0000256" key="3">
    <source>
        <dbReference type="ARBA" id="ARBA00005902"/>
    </source>
</evidence>
<dbReference type="Pfam" id="PF01997">
    <property type="entry name" value="Translin"/>
    <property type="match status" value="1"/>
</dbReference>
<proteinExistence type="inferred from homology"/>
<comment type="subcellular location">
    <subcellularLocation>
        <location evidence="2">Cytoplasm</location>
    </subcellularLocation>
    <subcellularLocation>
        <location evidence="1">Nucleus</location>
    </subcellularLocation>
</comment>
<sequence length="270" mass="31003">MSQPIIQGSSIINIFDGFRADLDDYSDRRERLIKASRDVTNLSKKIIFLLHRIMTEDAEDTDRALSLRAASAGREKLAEVTAIYAEIKHELQGDRFWRYHRCISPSIQEFIEALSFMHYLEHGTLVTFEDVQHILSDQHGVPYFILPLDDYLLGLSDLTGELMRFAITGISRRGGRSKASDVCAFVRRCKADLERLTPYVRELSRKQYVTAQSLEKIEDAAYAIVVRGSEYDLPPERLDDIVALSVSSFGGRDRRHKRANMDRNDEDDER</sequence>
<evidence type="ECO:0000313" key="8">
    <source>
        <dbReference type="Proteomes" id="UP000054166"/>
    </source>
</evidence>
<dbReference type="GO" id="GO:0043565">
    <property type="term" value="F:sequence-specific DNA binding"/>
    <property type="evidence" value="ECO:0007669"/>
    <property type="project" value="InterPro"/>
</dbReference>
<dbReference type="OrthoDB" id="31005at2759"/>
<evidence type="ECO:0000256" key="2">
    <source>
        <dbReference type="ARBA" id="ARBA00004496"/>
    </source>
</evidence>
<dbReference type="InParanoid" id="A0A0C3FMX7"/>
<evidence type="ECO:0000256" key="4">
    <source>
        <dbReference type="ARBA" id="ARBA00022490"/>
    </source>
</evidence>
<evidence type="ECO:0000256" key="6">
    <source>
        <dbReference type="SAM" id="MobiDB-lite"/>
    </source>
</evidence>
<evidence type="ECO:0000256" key="1">
    <source>
        <dbReference type="ARBA" id="ARBA00004123"/>
    </source>
</evidence>
<dbReference type="GO" id="GO:0005737">
    <property type="term" value="C:cytoplasm"/>
    <property type="evidence" value="ECO:0007669"/>
    <property type="project" value="UniProtKB-SubCell"/>
</dbReference>
<keyword evidence="8" id="KW-1185">Reference proteome</keyword>
<organism evidence="7 8">
    <name type="scientific">Piloderma croceum (strain F 1598)</name>
    <dbReference type="NCBI Taxonomy" id="765440"/>
    <lineage>
        <taxon>Eukaryota</taxon>
        <taxon>Fungi</taxon>
        <taxon>Dikarya</taxon>
        <taxon>Basidiomycota</taxon>
        <taxon>Agaricomycotina</taxon>
        <taxon>Agaricomycetes</taxon>
        <taxon>Agaricomycetidae</taxon>
        <taxon>Atheliales</taxon>
        <taxon>Atheliaceae</taxon>
        <taxon>Piloderma</taxon>
    </lineage>
</organism>
<dbReference type="SUPFAM" id="SSF74784">
    <property type="entry name" value="Translin"/>
    <property type="match status" value="1"/>
</dbReference>
<name>A0A0C3FMX7_PILCF</name>
<dbReference type="EMBL" id="KN832985">
    <property type="protein sequence ID" value="KIM85520.1"/>
    <property type="molecule type" value="Genomic_DNA"/>
</dbReference>
<comment type="similarity">
    <text evidence="3">Belongs to the translin family.</text>
</comment>
<protein>
    <recommendedName>
        <fullName evidence="9">Translin</fullName>
    </recommendedName>
</protein>